<feature type="region of interest" description="Disordered" evidence="1">
    <location>
        <begin position="1"/>
        <end position="134"/>
    </location>
</feature>
<dbReference type="VEuPathDB" id="FungiDB:CTRG_00862"/>
<dbReference type="RefSeq" id="XP_002546081.1">
    <property type="nucleotide sequence ID" value="XM_002546035.1"/>
</dbReference>
<evidence type="ECO:0000313" key="3">
    <source>
        <dbReference type="Proteomes" id="UP000002037"/>
    </source>
</evidence>
<feature type="compositionally biased region" description="Acidic residues" evidence="1">
    <location>
        <begin position="53"/>
        <end position="83"/>
    </location>
</feature>
<evidence type="ECO:0000313" key="2">
    <source>
        <dbReference type="EMBL" id="EER36123.1"/>
    </source>
</evidence>
<dbReference type="KEGG" id="ctp:CTRG_00862"/>
<proteinExistence type="predicted"/>
<dbReference type="HOGENOM" id="CLU_1288751_0_0_1"/>
<accession>C5M473</accession>
<reference evidence="2 3" key="1">
    <citation type="journal article" date="2009" name="Nature">
        <title>Evolution of pathogenicity and sexual reproduction in eight Candida genomes.</title>
        <authorList>
            <person name="Butler G."/>
            <person name="Rasmussen M.D."/>
            <person name="Lin M.F."/>
            <person name="Santos M.A."/>
            <person name="Sakthikumar S."/>
            <person name="Munro C.A."/>
            <person name="Rheinbay E."/>
            <person name="Grabherr M."/>
            <person name="Forche A."/>
            <person name="Reedy J.L."/>
            <person name="Agrafioti I."/>
            <person name="Arnaud M.B."/>
            <person name="Bates S."/>
            <person name="Brown A.J."/>
            <person name="Brunke S."/>
            <person name="Costanzo M.C."/>
            <person name="Fitzpatrick D.A."/>
            <person name="de Groot P.W."/>
            <person name="Harris D."/>
            <person name="Hoyer L.L."/>
            <person name="Hube B."/>
            <person name="Klis F.M."/>
            <person name="Kodira C."/>
            <person name="Lennard N."/>
            <person name="Logue M.E."/>
            <person name="Martin R."/>
            <person name="Neiman A.M."/>
            <person name="Nikolaou E."/>
            <person name="Quail M.A."/>
            <person name="Quinn J."/>
            <person name="Santos M.C."/>
            <person name="Schmitzberger F.F."/>
            <person name="Sherlock G."/>
            <person name="Shah P."/>
            <person name="Silverstein K.A."/>
            <person name="Skrzypek M.S."/>
            <person name="Soll D."/>
            <person name="Staggs R."/>
            <person name="Stansfield I."/>
            <person name="Stumpf M.P."/>
            <person name="Sudbery P.E."/>
            <person name="Srikantha T."/>
            <person name="Zeng Q."/>
            <person name="Berman J."/>
            <person name="Berriman M."/>
            <person name="Heitman J."/>
            <person name="Gow N.A."/>
            <person name="Lorenz M.C."/>
            <person name="Birren B.W."/>
            <person name="Kellis M."/>
            <person name="Cuomo C.A."/>
        </authorList>
    </citation>
    <scope>NUCLEOTIDE SEQUENCE [LARGE SCALE GENOMIC DNA]</scope>
    <source>
        <strain evidence="3">ATCC MYA-3404 / T1</strain>
    </source>
</reference>
<name>C5M473_CANTT</name>
<sequence length="214" mass="24578">MSSRKSISSTPTTSNSKLRSRKTNIQQQKQLEQTSPIEDKLELITSSGTSMESDIEDFNEDESYKDESYEDESYEDESYEDEPYEHVSELSSSSYSASPEPSSSNTPRYKRQKKTNVVKEVPLPSKKPTKKEHGNQLDECYISCTINGQQRNIPLRNIEIDEDSLQLFNQLKFPHISRELKNKEETLKVNNLPGNALKRIINDCEADTNEIMNK</sequence>
<feature type="compositionally biased region" description="Low complexity" evidence="1">
    <location>
        <begin position="89"/>
        <end position="104"/>
    </location>
</feature>
<dbReference type="EMBL" id="GG692395">
    <property type="protein sequence ID" value="EER36123.1"/>
    <property type="molecule type" value="Genomic_DNA"/>
</dbReference>
<keyword evidence="3" id="KW-1185">Reference proteome</keyword>
<dbReference type="GeneID" id="8301891"/>
<evidence type="ECO:0000256" key="1">
    <source>
        <dbReference type="SAM" id="MobiDB-lite"/>
    </source>
</evidence>
<organism evidence="2 3">
    <name type="scientific">Candida tropicalis (strain ATCC MYA-3404 / T1)</name>
    <name type="common">Yeast</name>
    <dbReference type="NCBI Taxonomy" id="294747"/>
    <lineage>
        <taxon>Eukaryota</taxon>
        <taxon>Fungi</taxon>
        <taxon>Dikarya</taxon>
        <taxon>Ascomycota</taxon>
        <taxon>Saccharomycotina</taxon>
        <taxon>Pichiomycetes</taxon>
        <taxon>Debaryomycetaceae</taxon>
        <taxon>Candida/Lodderomyces clade</taxon>
        <taxon>Candida</taxon>
    </lineage>
</organism>
<dbReference type="Proteomes" id="UP000002037">
    <property type="component" value="Unassembled WGS sequence"/>
</dbReference>
<feature type="compositionally biased region" description="Polar residues" evidence="1">
    <location>
        <begin position="1"/>
        <end position="36"/>
    </location>
</feature>
<gene>
    <name evidence="2" type="ORF">CTRG_00862</name>
</gene>
<dbReference type="AlphaFoldDB" id="C5M473"/>
<protein>
    <submittedName>
        <fullName evidence="2">Uncharacterized protein</fullName>
    </submittedName>
</protein>